<evidence type="ECO:0000256" key="1">
    <source>
        <dbReference type="ARBA" id="ARBA00022723"/>
    </source>
</evidence>
<dbReference type="PANTHER" id="PTHR13555">
    <property type="entry name" value="C2H2 ZINC FINGER CGI-62-RELATED"/>
    <property type="match status" value="1"/>
</dbReference>
<evidence type="ECO:0000313" key="9">
    <source>
        <dbReference type="Proteomes" id="UP000673691"/>
    </source>
</evidence>
<dbReference type="AlphaFoldDB" id="A0A8H7ZTP9"/>
<evidence type="ECO:0000256" key="4">
    <source>
        <dbReference type="ARBA" id="ARBA00022833"/>
    </source>
</evidence>
<name>A0A8H7ZTP9_9FUNG</name>
<dbReference type="PANTHER" id="PTHR13555:SF68">
    <property type="entry name" value="ZINC FINGER PROTEIN 474"/>
    <property type="match status" value="1"/>
</dbReference>
<evidence type="ECO:0000256" key="2">
    <source>
        <dbReference type="ARBA" id="ARBA00022737"/>
    </source>
</evidence>
<keyword evidence="4" id="KW-0862">Zinc</keyword>
<comment type="caution">
    <text evidence="8">The sequence shown here is derived from an EMBL/GenBank/DDBJ whole genome shotgun (WGS) entry which is preliminary data.</text>
</comment>
<dbReference type="Proteomes" id="UP000673691">
    <property type="component" value="Unassembled WGS sequence"/>
</dbReference>
<dbReference type="InterPro" id="IPR026319">
    <property type="entry name" value="ZC2HC1A/B-like"/>
</dbReference>
<dbReference type="PROSITE" id="PS52027">
    <property type="entry name" value="ZF_C2HC_C3H"/>
    <property type="match status" value="1"/>
</dbReference>
<accession>A0A8H7ZTP9</accession>
<keyword evidence="2" id="KW-0677">Repeat</keyword>
<evidence type="ECO:0000256" key="5">
    <source>
        <dbReference type="PROSITE-ProRule" id="PRU01371"/>
    </source>
</evidence>
<evidence type="ECO:0000256" key="6">
    <source>
        <dbReference type="SAM" id="MobiDB-lite"/>
    </source>
</evidence>
<keyword evidence="3 5" id="KW-0863">Zinc-finger</keyword>
<proteinExistence type="predicted"/>
<gene>
    <name evidence="8" type="ORF">BJ554DRAFT_164</name>
</gene>
<sequence>MAPASGPTAARARSPLPKQRLPPASGSSLLPPFSLDRASSSSVNSVSKPIRSGAAPRSTPGASSARRGPRFLACHICSRPFAAASLPIHVPQCLEKWRLEQAKLPKELRAKAVPAEKPIVPSAGGVVDVDEWNRAAEEQARAAMPAGMYFSISFAEVLRLAPAISDRISKHESVCEKNKAKTSTTVTTGLDSGKSARSLANDTARRARAHDAIAQQNKASNASYKAVDPSKRPIKNFGNKVANMACDKIVWP</sequence>
<dbReference type="Gene3D" id="3.30.160.60">
    <property type="entry name" value="Classic Zinc Finger"/>
    <property type="match status" value="1"/>
</dbReference>
<dbReference type="InterPro" id="IPR049899">
    <property type="entry name" value="Znf_C2HC_C3H"/>
</dbReference>
<dbReference type="EMBL" id="JAEFCI010006850">
    <property type="protein sequence ID" value="KAG5459433.1"/>
    <property type="molecule type" value="Genomic_DNA"/>
</dbReference>
<reference evidence="8 9" key="1">
    <citation type="journal article" name="Sci. Rep.">
        <title>Genome-scale phylogenetic analyses confirm Olpidium as the closest living zoosporic fungus to the non-flagellated, terrestrial fungi.</title>
        <authorList>
            <person name="Chang Y."/>
            <person name="Rochon D."/>
            <person name="Sekimoto S."/>
            <person name="Wang Y."/>
            <person name="Chovatia M."/>
            <person name="Sandor L."/>
            <person name="Salamov A."/>
            <person name="Grigoriev I.V."/>
            <person name="Stajich J.E."/>
            <person name="Spatafora J.W."/>
        </authorList>
    </citation>
    <scope>NUCLEOTIDE SEQUENCE [LARGE SCALE GENOMIC DNA]</scope>
    <source>
        <strain evidence="8">S191</strain>
    </source>
</reference>
<evidence type="ECO:0000256" key="3">
    <source>
        <dbReference type="ARBA" id="ARBA00022771"/>
    </source>
</evidence>
<feature type="domain" description="C2HC/C3H-type" evidence="7">
    <location>
        <begin position="70"/>
        <end position="99"/>
    </location>
</feature>
<keyword evidence="9" id="KW-1185">Reference proteome</keyword>
<evidence type="ECO:0000313" key="8">
    <source>
        <dbReference type="EMBL" id="KAG5459433.1"/>
    </source>
</evidence>
<feature type="compositionally biased region" description="Low complexity" evidence="6">
    <location>
        <begin position="21"/>
        <end position="47"/>
    </location>
</feature>
<protein>
    <recommendedName>
        <fullName evidence="7">C2HC/C3H-type domain-containing protein</fullName>
    </recommendedName>
</protein>
<keyword evidence="1" id="KW-0479">Metal-binding</keyword>
<feature type="region of interest" description="Disordered" evidence="6">
    <location>
        <begin position="185"/>
        <end position="206"/>
    </location>
</feature>
<feature type="region of interest" description="Disordered" evidence="6">
    <location>
        <begin position="1"/>
        <end position="66"/>
    </location>
</feature>
<evidence type="ECO:0000259" key="7">
    <source>
        <dbReference type="PROSITE" id="PS52027"/>
    </source>
</evidence>
<dbReference type="Pfam" id="PF13913">
    <property type="entry name" value="zf-C2HC_2"/>
    <property type="match status" value="2"/>
</dbReference>
<dbReference type="OrthoDB" id="265955at2759"/>
<dbReference type="GO" id="GO:0008270">
    <property type="term" value="F:zinc ion binding"/>
    <property type="evidence" value="ECO:0007669"/>
    <property type="project" value="UniProtKB-KW"/>
</dbReference>
<organism evidence="8 9">
    <name type="scientific">Olpidium bornovanus</name>
    <dbReference type="NCBI Taxonomy" id="278681"/>
    <lineage>
        <taxon>Eukaryota</taxon>
        <taxon>Fungi</taxon>
        <taxon>Fungi incertae sedis</taxon>
        <taxon>Olpidiomycota</taxon>
        <taxon>Olpidiomycotina</taxon>
        <taxon>Olpidiomycetes</taxon>
        <taxon>Olpidiales</taxon>
        <taxon>Olpidiaceae</taxon>
        <taxon>Olpidium</taxon>
    </lineage>
</organism>